<keyword evidence="2" id="KW-1185">Reference proteome</keyword>
<comment type="caution">
    <text evidence="1">The sequence shown here is derived from an EMBL/GenBank/DDBJ whole genome shotgun (WGS) entry which is preliminary data.</text>
</comment>
<sequence>MGCKYDLDLGASRTKVLMTALKIMIDKAFSH</sequence>
<proteinExistence type="predicted"/>
<dbReference type="EMBL" id="JAAIUW010000013">
    <property type="protein sequence ID" value="KAF7803288.1"/>
    <property type="molecule type" value="Genomic_DNA"/>
</dbReference>
<name>A0A834SFY5_9FABA</name>
<organism evidence="1 2">
    <name type="scientific">Senna tora</name>
    <dbReference type="NCBI Taxonomy" id="362788"/>
    <lineage>
        <taxon>Eukaryota</taxon>
        <taxon>Viridiplantae</taxon>
        <taxon>Streptophyta</taxon>
        <taxon>Embryophyta</taxon>
        <taxon>Tracheophyta</taxon>
        <taxon>Spermatophyta</taxon>
        <taxon>Magnoliopsida</taxon>
        <taxon>eudicotyledons</taxon>
        <taxon>Gunneridae</taxon>
        <taxon>Pentapetalae</taxon>
        <taxon>rosids</taxon>
        <taxon>fabids</taxon>
        <taxon>Fabales</taxon>
        <taxon>Fabaceae</taxon>
        <taxon>Caesalpinioideae</taxon>
        <taxon>Cassia clade</taxon>
        <taxon>Senna</taxon>
    </lineage>
</organism>
<reference evidence="1" key="1">
    <citation type="submission" date="2020-09" db="EMBL/GenBank/DDBJ databases">
        <title>Genome-Enabled Discovery of Anthraquinone Biosynthesis in Senna tora.</title>
        <authorList>
            <person name="Kang S.-H."/>
            <person name="Pandey R.P."/>
            <person name="Lee C.-M."/>
            <person name="Sim J.-S."/>
            <person name="Jeong J.-T."/>
            <person name="Choi B.-S."/>
            <person name="Jung M."/>
            <person name="Ginzburg D."/>
            <person name="Zhao K."/>
            <person name="Won S.Y."/>
            <person name="Oh T.-J."/>
            <person name="Yu Y."/>
            <person name="Kim N.-H."/>
            <person name="Lee O.R."/>
            <person name="Lee T.-H."/>
            <person name="Bashyal P."/>
            <person name="Kim T.-S."/>
            <person name="Lee W.-H."/>
            <person name="Kawkins C."/>
            <person name="Kim C.-K."/>
            <person name="Kim J.S."/>
            <person name="Ahn B.O."/>
            <person name="Rhee S.Y."/>
            <person name="Sohng J.K."/>
        </authorList>
    </citation>
    <scope>NUCLEOTIDE SEQUENCE</scope>
    <source>
        <tissue evidence="1">Leaf</tissue>
    </source>
</reference>
<gene>
    <name evidence="1" type="ORF">G2W53_042399</name>
</gene>
<protein>
    <submittedName>
        <fullName evidence="1">Uncharacterized protein</fullName>
    </submittedName>
</protein>
<evidence type="ECO:0000313" key="2">
    <source>
        <dbReference type="Proteomes" id="UP000634136"/>
    </source>
</evidence>
<dbReference type="AlphaFoldDB" id="A0A834SFY5"/>
<accession>A0A834SFY5</accession>
<evidence type="ECO:0000313" key="1">
    <source>
        <dbReference type="EMBL" id="KAF7803288.1"/>
    </source>
</evidence>
<dbReference type="Proteomes" id="UP000634136">
    <property type="component" value="Unassembled WGS sequence"/>
</dbReference>